<feature type="region of interest" description="Disordered" evidence="1">
    <location>
        <begin position="31"/>
        <end position="58"/>
    </location>
</feature>
<dbReference type="OrthoDB" id="10569165at2759"/>
<evidence type="ECO:0000313" key="2">
    <source>
        <dbReference type="EMBL" id="OJD26916.1"/>
    </source>
</evidence>
<sequence>MEESNVLWASSSSSSRLFVVSVLKGTQLAYQKPSSRSSPEPQALGVASGSWLPGNPGRIGASPGCPGVLVPRCCPDAAPMLRLHVNLTSLQASKPPSVQRQGRRVSRRPKESTHRHEQSAL</sequence>
<dbReference type="VEuPathDB" id="FungiDB:ACJ73_01693"/>
<name>A0A1J9RFZ9_9EURO</name>
<organism evidence="2 3">
    <name type="scientific">Blastomyces percursus</name>
    <dbReference type="NCBI Taxonomy" id="1658174"/>
    <lineage>
        <taxon>Eukaryota</taxon>
        <taxon>Fungi</taxon>
        <taxon>Dikarya</taxon>
        <taxon>Ascomycota</taxon>
        <taxon>Pezizomycotina</taxon>
        <taxon>Eurotiomycetes</taxon>
        <taxon>Eurotiomycetidae</taxon>
        <taxon>Onygenales</taxon>
        <taxon>Ajellomycetaceae</taxon>
        <taxon>Blastomyces</taxon>
    </lineage>
</organism>
<accession>A0A1J9RFZ9</accession>
<protein>
    <submittedName>
        <fullName evidence="2">Uncharacterized protein</fullName>
    </submittedName>
</protein>
<feature type="region of interest" description="Disordered" evidence="1">
    <location>
        <begin position="88"/>
        <end position="121"/>
    </location>
</feature>
<reference evidence="2 3" key="1">
    <citation type="submission" date="2015-08" db="EMBL/GenBank/DDBJ databases">
        <title>Emmonsia species relationships and genome sequence.</title>
        <authorList>
            <person name="Cuomo C.A."/>
            <person name="Schwartz I.S."/>
            <person name="Kenyon C."/>
            <person name="De Hoog G.S."/>
            <person name="Govender N.P."/>
            <person name="Botha A."/>
            <person name="Moreno L."/>
            <person name="De Vries M."/>
            <person name="Munoz J.F."/>
            <person name="Stielow J.B."/>
        </authorList>
    </citation>
    <scope>NUCLEOTIDE SEQUENCE [LARGE SCALE GENOMIC DNA]</scope>
    <source>
        <strain evidence="2 3">EI222</strain>
    </source>
</reference>
<comment type="caution">
    <text evidence="2">The sequence shown here is derived from an EMBL/GenBank/DDBJ whole genome shotgun (WGS) entry which is preliminary data.</text>
</comment>
<evidence type="ECO:0000313" key="3">
    <source>
        <dbReference type="Proteomes" id="UP000242791"/>
    </source>
</evidence>
<dbReference type="AlphaFoldDB" id="A0A1J9RFZ9"/>
<feature type="compositionally biased region" description="Basic and acidic residues" evidence="1">
    <location>
        <begin position="108"/>
        <end position="121"/>
    </location>
</feature>
<feature type="compositionally biased region" description="Polar residues" evidence="1">
    <location>
        <begin position="31"/>
        <end position="40"/>
    </location>
</feature>
<dbReference type="EMBL" id="LGTZ01000160">
    <property type="protein sequence ID" value="OJD26916.1"/>
    <property type="molecule type" value="Genomic_DNA"/>
</dbReference>
<proteinExistence type="predicted"/>
<keyword evidence="3" id="KW-1185">Reference proteome</keyword>
<dbReference type="Proteomes" id="UP000242791">
    <property type="component" value="Unassembled WGS sequence"/>
</dbReference>
<evidence type="ECO:0000256" key="1">
    <source>
        <dbReference type="SAM" id="MobiDB-lite"/>
    </source>
</evidence>
<gene>
    <name evidence="2" type="ORF">ACJ73_01693</name>
</gene>